<comment type="similarity">
    <text evidence="1">Belongs to the universal ribosomal protein uS17 family.</text>
</comment>
<evidence type="ECO:0000256" key="2">
    <source>
        <dbReference type="ARBA" id="ARBA00022980"/>
    </source>
</evidence>
<dbReference type="Gene3D" id="2.40.50.140">
    <property type="entry name" value="Nucleic acid-binding proteins"/>
    <property type="match status" value="1"/>
</dbReference>
<evidence type="ECO:0008006" key="6">
    <source>
        <dbReference type="Google" id="ProtNLM"/>
    </source>
</evidence>
<sequence>MGVHPPPSSTSDLHPSRNLVVGMVVSNKMKKSVVVAVDRHFQNKHYNRYVKRTSKFMAHDEQNQCNIGDRLLLNLWSGARRYLQGHKRKQPSTASREEAPGRTIRRSSLMKFEVLSSPRHCAPASEYSYLETTYGLTSLDSVEFPSPGSSILSPLPGKVGIYQKTLDAGLRLPLTDFLEDVFQRDGCSVQMLTPNAVNKGLVGSGRYRANTFADTTPKLFPHNQGVADFLKNVQVSPEDYSEALLAGVGMSLSWRLRGKMAVFFLVVGGTYQCFPFVYQC</sequence>
<dbReference type="AlphaFoldDB" id="A0AA35Z2R0"/>
<protein>
    <recommendedName>
        <fullName evidence="6">30S ribosomal protein S17, chloroplastic</fullName>
    </recommendedName>
</protein>
<name>A0AA35Z2R0_LACSI</name>
<accession>A0AA35Z2R0</accession>
<proteinExistence type="inferred from homology"/>
<evidence type="ECO:0000313" key="5">
    <source>
        <dbReference type="Proteomes" id="UP001177003"/>
    </source>
</evidence>
<dbReference type="InterPro" id="IPR012340">
    <property type="entry name" value="NA-bd_OB-fold"/>
</dbReference>
<dbReference type="GO" id="GO:1990904">
    <property type="term" value="C:ribonucleoprotein complex"/>
    <property type="evidence" value="ECO:0007669"/>
    <property type="project" value="UniProtKB-KW"/>
</dbReference>
<gene>
    <name evidence="4" type="ORF">LSALG_LOCUS24101</name>
</gene>
<evidence type="ECO:0000313" key="4">
    <source>
        <dbReference type="EMBL" id="CAI9284583.1"/>
    </source>
</evidence>
<reference evidence="4" key="1">
    <citation type="submission" date="2023-04" db="EMBL/GenBank/DDBJ databases">
        <authorList>
            <person name="Vijverberg K."/>
            <person name="Xiong W."/>
            <person name="Schranz E."/>
        </authorList>
    </citation>
    <scope>NUCLEOTIDE SEQUENCE</scope>
</reference>
<dbReference type="PANTHER" id="PTHR10744:SF1">
    <property type="entry name" value="SMALL RIBOSOMAL SUBUNIT PROTEIN US17M"/>
    <property type="match status" value="1"/>
</dbReference>
<dbReference type="SUPFAM" id="SSF50249">
    <property type="entry name" value="Nucleic acid-binding proteins"/>
    <property type="match status" value="1"/>
</dbReference>
<dbReference type="GO" id="GO:0005840">
    <property type="term" value="C:ribosome"/>
    <property type="evidence" value="ECO:0007669"/>
    <property type="project" value="UniProtKB-KW"/>
</dbReference>
<dbReference type="GO" id="GO:0006412">
    <property type="term" value="P:translation"/>
    <property type="evidence" value="ECO:0007669"/>
    <property type="project" value="InterPro"/>
</dbReference>
<evidence type="ECO:0000256" key="1">
    <source>
        <dbReference type="ARBA" id="ARBA00010254"/>
    </source>
</evidence>
<evidence type="ECO:0000256" key="3">
    <source>
        <dbReference type="ARBA" id="ARBA00023274"/>
    </source>
</evidence>
<dbReference type="GO" id="GO:0003735">
    <property type="term" value="F:structural constituent of ribosome"/>
    <property type="evidence" value="ECO:0007669"/>
    <property type="project" value="InterPro"/>
</dbReference>
<dbReference type="InterPro" id="IPR000266">
    <property type="entry name" value="Ribosomal_uS17"/>
</dbReference>
<keyword evidence="3" id="KW-0687">Ribonucleoprotein</keyword>
<dbReference type="EMBL" id="OX465081">
    <property type="protein sequence ID" value="CAI9284583.1"/>
    <property type="molecule type" value="Genomic_DNA"/>
</dbReference>
<dbReference type="Pfam" id="PF00366">
    <property type="entry name" value="Ribosomal_S17"/>
    <property type="match status" value="1"/>
</dbReference>
<organism evidence="4 5">
    <name type="scientific">Lactuca saligna</name>
    <name type="common">Willowleaf lettuce</name>
    <dbReference type="NCBI Taxonomy" id="75948"/>
    <lineage>
        <taxon>Eukaryota</taxon>
        <taxon>Viridiplantae</taxon>
        <taxon>Streptophyta</taxon>
        <taxon>Embryophyta</taxon>
        <taxon>Tracheophyta</taxon>
        <taxon>Spermatophyta</taxon>
        <taxon>Magnoliopsida</taxon>
        <taxon>eudicotyledons</taxon>
        <taxon>Gunneridae</taxon>
        <taxon>Pentapetalae</taxon>
        <taxon>asterids</taxon>
        <taxon>campanulids</taxon>
        <taxon>Asterales</taxon>
        <taxon>Asteraceae</taxon>
        <taxon>Cichorioideae</taxon>
        <taxon>Cichorieae</taxon>
        <taxon>Lactucinae</taxon>
        <taxon>Lactuca</taxon>
    </lineage>
</organism>
<dbReference type="Proteomes" id="UP001177003">
    <property type="component" value="Chromosome 5"/>
</dbReference>
<dbReference type="CDD" id="cd00364">
    <property type="entry name" value="Ribosomal_uS17"/>
    <property type="match status" value="1"/>
</dbReference>
<keyword evidence="2" id="KW-0689">Ribosomal protein</keyword>
<keyword evidence="5" id="KW-1185">Reference proteome</keyword>
<dbReference type="PANTHER" id="PTHR10744">
    <property type="entry name" value="40S RIBOSOMAL PROTEIN S11 FAMILY MEMBER"/>
    <property type="match status" value="1"/>
</dbReference>